<dbReference type="SMART" id="SM00345">
    <property type="entry name" value="HTH_GNTR"/>
    <property type="match status" value="1"/>
</dbReference>
<dbReference type="InterPro" id="IPR036390">
    <property type="entry name" value="WH_DNA-bd_sf"/>
</dbReference>
<keyword evidence="6" id="KW-1185">Reference proteome</keyword>
<feature type="domain" description="HTH gntR-type" evidence="4">
    <location>
        <begin position="15"/>
        <end position="82"/>
    </location>
</feature>
<name>A0A542Y9R8_9MICO</name>
<reference evidence="5 6" key="1">
    <citation type="submission" date="2019-06" db="EMBL/GenBank/DDBJ databases">
        <title>Sequencing the genomes of 1000 actinobacteria strains.</title>
        <authorList>
            <person name="Klenk H.-P."/>
        </authorList>
    </citation>
    <scope>NUCLEOTIDE SEQUENCE [LARGE SCALE GENOMIC DNA]</scope>
    <source>
        <strain evidence="5 6">DSM 8803</strain>
    </source>
</reference>
<dbReference type="InterPro" id="IPR036388">
    <property type="entry name" value="WH-like_DNA-bd_sf"/>
</dbReference>
<proteinExistence type="predicted"/>
<evidence type="ECO:0000256" key="3">
    <source>
        <dbReference type="ARBA" id="ARBA00023163"/>
    </source>
</evidence>
<accession>A0A542Y9R8</accession>
<dbReference type="PRINTS" id="PR00035">
    <property type="entry name" value="HTHGNTR"/>
</dbReference>
<evidence type="ECO:0000259" key="4">
    <source>
        <dbReference type="PROSITE" id="PS50949"/>
    </source>
</evidence>
<dbReference type="InterPro" id="IPR000524">
    <property type="entry name" value="Tscrpt_reg_HTH_GntR"/>
</dbReference>
<dbReference type="InterPro" id="IPR011711">
    <property type="entry name" value="GntR_C"/>
</dbReference>
<dbReference type="Pfam" id="PF07729">
    <property type="entry name" value="FCD"/>
    <property type="match status" value="1"/>
</dbReference>
<keyword evidence="1" id="KW-0805">Transcription regulation</keyword>
<dbReference type="PANTHER" id="PTHR43537">
    <property type="entry name" value="TRANSCRIPTIONAL REGULATOR, GNTR FAMILY"/>
    <property type="match status" value="1"/>
</dbReference>
<keyword evidence="2 5" id="KW-0238">DNA-binding</keyword>
<dbReference type="PANTHER" id="PTHR43537:SF24">
    <property type="entry name" value="GLUCONATE OPERON TRANSCRIPTIONAL REPRESSOR"/>
    <property type="match status" value="1"/>
</dbReference>
<dbReference type="Pfam" id="PF00392">
    <property type="entry name" value="GntR"/>
    <property type="match status" value="1"/>
</dbReference>
<dbReference type="Gene3D" id="1.20.120.530">
    <property type="entry name" value="GntR ligand-binding domain-like"/>
    <property type="match status" value="1"/>
</dbReference>
<dbReference type="AlphaFoldDB" id="A0A542Y9R8"/>
<dbReference type="Gene3D" id="1.10.10.10">
    <property type="entry name" value="Winged helix-like DNA-binding domain superfamily/Winged helix DNA-binding domain"/>
    <property type="match status" value="1"/>
</dbReference>
<dbReference type="InterPro" id="IPR008920">
    <property type="entry name" value="TF_FadR/GntR_C"/>
</dbReference>
<dbReference type="GO" id="GO:0003677">
    <property type="term" value="F:DNA binding"/>
    <property type="evidence" value="ECO:0007669"/>
    <property type="project" value="UniProtKB-KW"/>
</dbReference>
<evidence type="ECO:0000313" key="6">
    <source>
        <dbReference type="Proteomes" id="UP000319094"/>
    </source>
</evidence>
<evidence type="ECO:0000256" key="1">
    <source>
        <dbReference type="ARBA" id="ARBA00023015"/>
    </source>
</evidence>
<dbReference type="CDD" id="cd07377">
    <property type="entry name" value="WHTH_GntR"/>
    <property type="match status" value="1"/>
</dbReference>
<organism evidence="5 6">
    <name type="scientific">Leucobacter komagatae</name>
    <dbReference type="NCBI Taxonomy" id="55969"/>
    <lineage>
        <taxon>Bacteria</taxon>
        <taxon>Bacillati</taxon>
        <taxon>Actinomycetota</taxon>
        <taxon>Actinomycetes</taxon>
        <taxon>Micrococcales</taxon>
        <taxon>Microbacteriaceae</taxon>
        <taxon>Leucobacter</taxon>
    </lineage>
</organism>
<evidence type="ECO:0000313" key="5">
    <source>
        <dbReference type="EMBL" id="TQL44840.1"/>
    </source>
</evidence>
<dbReference type="SUPFAM" id="SSF46785">
    <property type="entry name" value="Winged helix' DNA-binding domain"/>
    <property type="match status" value="1"/>
</dbReference>
<sequence>MPVPTSTQIVMPRRLLLRDTVRDRLRDGIMDGTFAPGEVLNDKDLQEWLGVSRTPIRDALNELARSGLVEMEPNRYTRVANPSEDEIILAMQTLGVLYAGVIQLAVPRMSQRTAASIAGGIDKFADAIERADHDSIRKLGFPTFELYERECGNAILVQLCRESVDGLAFKIRAKRVLEVTNVVKLVVDLRELAEATREQDADRAVAASNGVFQLA</sequence>
<evidence type="ECO:0000256" key="2">
    <source>
        <dbReference type="ARBA" id="ARBA00023125"/>
    </source>
</evidence>
<dbReference type="GO" id="GO:0003700">
    <property type="term" value="F:DNA-binding transcription factor activity"/>
    <property type="evidence" value="ECO:0007669"/>
    <property type="project" value="InterPro"/>
</dbReference>
<dbReference type="EMBL" id="VFON01000001">
    <property type="protein sequence ID" value="TQL44840.1"/>
    <property type="molecule type" value="Genomic_DNA"/>
</dbReference>
<gene>
    <name evidence="5" type="ORF">FB468_2911</name>
</gene>
<comment type="caution">
    <text evidence="5">The sequence shown here is derived from an EMBL/GenBank/DDBJ whole genome shotgun (WGS) entry which is preliminary data.</text>
</comment>
<dbReference type="PROSITE" id="PS50949">
    <property type="entry name" value="HTH_GNTR"/>
    <property type="match status" value="1"/>
</dbReference>
<dbReference type="Proteomes" id="UP000319094">
    <property type="component" value="Unassembled WGS sequence"/>
</dbReference>
<protein>
    <submittedName>
        <fullName evidence="5">DNA-binding GntR family transcriptional regulator</fullName>
    </submittedName>
</protein>
<keyword evidence="3" id="KW-0804">Transcription</keyword>